<accession>A0ABV9NT55</accession>
<feature type="signal peptide" evidence="1">
    <location>
        <begin position="1"/>
        <end position="20"/>
    </location>
</feature>
<keyword evidence="1" id="KW-0732">Signal</keyword>
<organism evidence="2 3">
    <name type="scientific">Bacillus daqingensis</name>
    <dbReference type="NCBI Taxonomy" id="872396"/>
    <lineage>
        <taxon>Bacteria</taxon>
        <taxon>Bacillati</taxon>
        <taxon>Bacillota</taxon>
        <taxon>Bacilli</taxon>
        <taxon>Bacillales</taxon>
        <taxon>Bacillaceae</taxon>
        <taxon>Bacillus</taxon>
    </lineage>
</organism>
<evidence type="ECO:0008006" key="4">
    <source>
        <dbReference type="Google" id="ProtNLM"/>
    </source>
</evidence>
<keyword evidence="3" id="KW-1185">Reference proteome</keyword>
<gene>
    <name evidence="2" type="ORF">ACFO4L_00955</name>
</gene>
<protein>
    <recommendedName>
        <fullName evidence="4">Sporulation lipoprotein YhcN/YlaJ (Spore_YhcN_YlaJ)</fullName>
    </recommendedName>
</protein>
<evidence type="ECO:0000256" key="1">
    <source>
        <dbReference type="SAM" id="SignalP"/>
    </source>
</evidence>
<feature type="chain" id="PRO_5046163669" description="Sporulation lipoprotein YhcN/YlaJ (Spore_YhcN_YlaJ)" evidence="1">
    <location>
        <begin position="21"/>
        <end position="227"/>
    </location>
</feature>
<dbReference type="EMBL" id="JBHSGK010000001">
    <property type="protein sequence ID" value="MFC4735139.1"/>
    <property type="molecule type" value="Genomic_DNA"/>
</dbReference>
<name>A0ABV9NT55_9BACI</name>
<dbReference type="PROSITE" id="PS51257">
    <property type="entry name" value="PROKAR_LIPOPROTEIN"/>
    <property type="match status" value="1"/>
</dbReference>
<evidence type="ECO:0000313" key="3">
    <source>
        <dbReference type="Proteomes" id="UP001595896"/>
    </source>
</evidence>
<reference evidence="3" key="1">
    <citation type="journal article" date="2019" name="Int. J. Syst. Evol. Microbiol.">
        <title>The Global Catalogue of Microorganisms (GCM) 10K type strain sequencing project: providing services to taxonomists for standard genome sequencing and annotation.</title>
        <authorList>
            <consortium name="The Broad Institute Genomics Platform"/>
            <consortium name="The Broad Institute Genome Sequencing Center for Infectious Disease"/>
            <person name="Wu L."/>
            <person name="Ma J."/>
        </authorList>
    </citation>
    <scope>NUCLEOTIDE SEQUENCE [LARGE SCALE GENOMIC DNA]</scope>
    <source>
        <strain evidence="3">JCM 12165</strain>
    </source>
</reference>
<dbReference type="Proteomes" id="UP001595896">
    <property type="component" value="Unassembled WGS sequence"/>
</dbReference>
<proteinExistence type="predicted"/>
<sequence>MKKMFILALLWLTACSAEEAYEGRTAGPSDGFGRILFTAGDTFGPAIQEDRSRHPLEGYEAEAFHLMQGEETAIYDAVTGEEVDSDTFMPNQRLSIYPPPEKAGHKTPLQRYLTYQPRFLPAYIPEEIAVHPLEEEDVTTFYQPVRDGDFRLIGRGLSEEELLYQLQGIPSMLQERERFSAELLEQQQAAQLEYNWVLLTSDGLAAQVDSPMDIIGFFEERAEEDDT</sequence>
<evidence type="ECO:0000313" key="2">
    <source>
        <dbReference type="EMBL" id="MFC4735139.1"/>
    </source>
</evidence>
<comment type="caution">
    <text evidence="2">The sequence shown here is derived from an EMBL/GenBank/DDBJ whole genome shotgun (WGS) entry which is preliminary data.</text>
</comment>
<dbReference type="RefSeq" id="WP_377907760.1">
    <property type="nucleotide sequence ID" value="NZ_JBHSGK010000001.1"/>
</dbReference>